<reference evidence="2" key="2">
    <citation type="journal article" date="2018" name="Mol. Plant Microbe Interact.">
        <title>Genome sequence resources for the wheat stripe rust pathogen (Puccinia striiformis f. sp. tritici) and the barley stripe rust pathogen (Puccinia striiformis f. sp. hordei).</title>
        <authorList>
            <person name="Xia C."/>
            <person name="Wang M."/>
            <person name="Yin C."/>
            <person name="Cornejo O.E."/>
            <person name="Hulbert S.H."/>
            <person name="Chen X."/>
        </authorList>
    </citation>
    <scope>NUCLEOTIDE SEQUENCE [LARGE SCALE GENOMIC DNA]</scope>
    <source>
        <strain evidence="2">93-210</strain>
    </source>
</reference>
<sequence>MSTHHYKLGSIQPTQSDWPTVISNLFNFFLIFSLFCFSYLILMSAIKRGVQTLFLEINSYFNSPHTHVPPRIWLLFNNKLVSIATDKLVFMDDLAYGAKKRFSHSLRDFETSDITFHTTKHADALTSYSSLEDHAAQLSLCAVPETPLIVKVIAKSNVEEALVRFWKDLPEATLVADGEMVYLDLKDSYVLEHETLGRRFLVRSIYKELCEHFERDGLHKWVVAGTPGVGKTVFSTYYLWIAACENKTVVWEPSQSQEDVVSTYLMTSGSVERLAAGSPRVLNALSDPGTVYIVDGRVPILCKAWTLLVTSQQEHYKHLIKKAGTMPLYMAPWTYEELVNCKINLYGEAALPTKLMDQLYEWHGGVPRYVLELASSRFKALGDEDAVVDTLVEELTEAINKGRITDIVNAHAARTRDGEYSHRVLHICSHPSGNHYRFHVAWASRQVEAVVLDRITQEFGTDLKNFLRISKEYNTGNLRGLLFEPYAHSVLRAGGTFQVRRLFEGDPSSDQNIKVSFTAAKLKLFRVYEEVDTHIDVFWQPFSKNLSSIDLLRGPANFFQVTVAKRHPIKYSGLKIALNAMGQSASPLRLYFVVLPDLFWTYKSQPYHNAEGNLYQGPLGRVGDVEQWALITPEDPKVAIM</sequence>
<reference evidence="1 2" key="3">
    <citation type="journal article" date="2022" name="Microbiol. Spectr.">
        <title>Folding features and dynamics of 3D genome architecture in plant fungal pathogens.</title>
        <authorList>
            <person name="Xia C."/>
        </authorList>
    </citation>
    <scope>NUCLEOTIDE SEQUENCE [LARGE SCALE GENOMIC DNA]</scope>
    <source>
        <strain evidence="1 2">93-210</strain>
    </source>
</reference>
<name>A0ACC0DV77_9BASI</name>
<organism evidence="1 2">
    <name type="scientific">Puccinia striiformis f. sp. tritici</name>
    <dbReference type="NCBI Taxonomy" id="168172"/>
    <lineage>
        <taxon>Eukaryota</taxon>
        <taxon>Fungi</taxon>
        <taxon>Dikarya</taxon>
        <taxon>Basidiomycota</taxon>
        <taxon>Pucciniomycotina</taxon>
        <taxon>Pucciniomycetes</taxon>
        <taxon>Pucciniales</taxon>
        <taxon>Pucciniaceae</taxon>
        <taxon>Puccinia</taxon>
    </lineage>
</organism>
<proteinExistence type="predicted"/>
<reference evidence="2" key="1">
    <citation type="journal article" date="2018" name="BMC Genomics">
        <title>Genomic insights into host adaptation between the wheat stripe rust pathogen (Puccinia striiformis f. sp. tritici) and the barley stripe rust pathogen (Puccinia striiformis f. sp. hordei).</title>
        <authorList>
            <person name="Xia C."/>
            <person name="Wang M."/>
            <person name="Yin C."/>
            <person name="Cornejo O.E."/>
            <person name="Hulbert S.H."/>
            <person name="Chen X."/>
        </authorList>
    </citation>
    <scope>NUCLEOTIDE SEQUENCE [LARGE SCALE GENOMIC DNA]</scope>
    <source>
        <strain evidence="2">93-210</strain>
    </source>
</reference>
<keyword evidence="2" id="KW-1185">Reference proteome</keyword>
<dbReference type="Proteomes" id="UP001060170">
    <property type="component" value="Chromosome 15"/>
</dbReference>
<evidence type="ECO:0000313" key="2">
    <source>
        <dbReference type="Proteomes" id="UP001060170"/>
    </source>
</evidence>
<accession>A0ACC0DV77</accession>
<gene>
    <name evidence="1" type="ORF">MJO28_014407</name>
</gene>
<comment type="caution">
    <text evidence="1">The sequence shown here is derived from an EMBL/GenBank/DDBJ whole genome shotgun (WGS) entry which is preliminary data.</text>
</comment>
<protein>
    <submittedName>
        <fullName evidence="1">Uncharacterized protein</fullName>
    </submittedName>
</protein>
<evidence type="ECO:0000313" key="1">
    <source>
        <dbReference type="EMBL" id="KAI7938828.1"/>
    </source>
</evidence>
<dbReference type="EMBL" id="CM045879">
    <property type="protein sequence ID" value="KAI7938828.1"/>
    <property type="molecule type" value="Genomic_DNA"/>
</dbReference>